<dbReference type="EC" id="1.97.1.-" evidence="12"/>
<evidence type="ECO:0000256" key="11">
    <source>
        <dbReference type="ARBA" id="ARBA00047365"/>
    </source>
</evidence>
<organism evidence="13 14">
    <name type="scientific">Clostridium liquoris</name>
    <dbReference type="NCBI Taxonomy" id="1289519"/>
    <lineage>
        <taxon>Bacteria</taxon>
        <taxon>Bacillati</taxon>
        <taxon>Bacillota</taxon>
        <taxon>Clostridia</taxon>
        <taxon>Eubacteriales</taxon>
        <taxon>Clostridiaceae</taxon>
        <taxon>Clostridium</taxon>
    </lineage>
</organism>
<dbReference type="InterPro" id="IPR012837">
    <property type="entry name" value="NrdG"/>
</dbReference>
<reference evidence="13 14" key="1">
    <citation type="submission" date="2018-03" db="EMBL/GenBank/DDBJ databases">
        <title>Genome sequence of Clostridium liquoris DSM 100320.</title>
        <authorList>
            <person name="Poehlein A."/>
            <person name="Daniel R."/>
        </authorList>
    </citation>
    <scope>NUCLEOTIDE SEQUENCE [LARGE SCALE GENOMIC DNA]</scope>
    <source>
        <strain evidence="13 14">DSM 100320</strain>
    </source>
</reference>
<dbReference type="InterPro" id="IPR058240">
    <property type="entry name" value="rSAM_sf"/>
</dbReference>
<dbReference type="InterPro" id="IPR013785">
    <property type="entry name" value="Aldolase_TIM"/>
</dbReference>
<evidence type="ECO:0000256" key="8">
    <source>
        <dbReference type="ARBA" id="ARBA00023002"/>
    </source>
</evidence>
<dbReference type="CDD" id="cd01335">
    <property type="entry name" value="Radical_SAM"/>
    <property type="match status" value="1"/>
</dbReference>
<accession>A0A2T0BAF0</accession>
<evidence type="ECO:0000256" key="4">
    <source>
        <dbReference type="ARBA" id="ARBA00014281"/>
    </source>
</evidence>
<dbReference type="Proteomes" id="UP000239706">
    <property type="component" value="Unassembled WGS sequence"/>
</dbReference>
<name>A0A2T0BAF0_9CLOT</name>
<dbReference type="InterPro" id="IPR034457">
    <property type="entry name" value="Organic_radical-activating"/>
</dbReference>
<dbReference type="InterPro" id="IPR001989">
    <property type="entry name" value="Radical_activat_CS"/>
</dbReference>
<dbReference type="PANTHER" id="PTHR30352:SF2">
    <property type="entry name" value="ANAEROBIC RIBONUCLEOSIDE-TRIPHOSPHATE REDUCTASE-ACTIVATING PROTEIN"/>
    <property type="match status" value="1"/>
</dbReference>
<evidence type="ECO:0000256" key="2">
    <source>
        <dbReference type="ARBA" id="ARBA00003852"/>
    </source>
</evidence>
<dbReference type="Pfam" id="PF13353">
    <property type="entry name" value="Fer4_12"/>
    <property type="match status" value="1"/>
</dbReference>
<keyword evidence="13" id="KW-0456">Lyase</keyword>
<keyword evidence="7" id="KW-0479">Metal-binding</keyword>
<keyword evidence="8 12" id="KW-0560">Oxidoreductase</keyword>
<dbReference type="SFLD" id="SFLDF00299">
    <property type="entry name" value="anaerobic_ribonucleoside-triph"/>
    <property type="match status" value="1"/>
</dbReference>
<dbReference type="GO" id="GO:0043365">
    <property type="term" value="F:[formate-C-acetyltransferase]-activating enzyme activity"/>
    <property type="evidence" value="ECO:0007669"/>
    <property type="project" value="InterPro"/>
</dbReference>
<comment type="similarity">
    <text evidence="3 12">Belongs to the organic radical-activating enzymes family.</text>
</comment>
<dbReference type="NCBIfam" id="TIGR02491">
    <property type="entry name" value="NrdG"/>
    <property type="match status" value="1"/>
</dbReference>
<keyword evidence="9" id="KW-0408">Iron</keyword>
<evidence type="ECO:0000256" key="5">
    <source>
        <dbReference type="ARBA" id="ARBA00022485"/>
    </source>
</evidence>
<evidence type="ECO:0000256" key="12">
    <source>
        <dbReference type="PIRNR" id="PIRNR000368"/>
    </source>
</evidence>
<evidence type="ECO:0000256" key="9">
    <source>
        <dbReference type="ARBA" id="ARBA00023004"/>
    </source>
</evidence>
<dbReference type="GO" id="GO:0016829">
    <property type="term" value="F:lyase activity"/>
    <property type="evidence" value="ECO:0007669"/>
    <property type="project" value="UniProtKB-KW"/>
</dbReference>
<dbReference type="Gene3D" id="3.20.20.70">
    <property type="entry name" value="Aldolase class I"/>
    <property type="match status" value="1"/>
</dbReference>
<evidence type="ECO:0000313" key="13">
    <source>
        <dbReference type="EMBL" id="PRR80854.1"/>
    </source>
</evidence>
<evidence type="ECO:0000256" key="7">
    <source>
        <dbReference type="ARBA" id="ARBA00022723"/>
    </source>
</evidence>
<dbReference type="PIRSF" id="PIRSF000368">
    <property type="entry name" value="NrdG"/>
    <property type="match status" value="1"/>
</dbReference>
<dbReference type="RefSeq" id="WP_106062272.1">
    <property type="nucleotide sequence ID" value="NZ_PVXO01000002.1"/>
</dbReference>
<evidence type="ECO:0000256" key="3">
    <source>
        <dbReference type="ARBA" id="ARBA00009777"/>
    </source>
</evidence>
<dbReference type="GO" id="GO:0004748">
    <property type="term" value="F:ribonucleoside-diphosphate reductase activity, thioredoxin disulfide as acceptor"/>
    <property type="evidence" value="ECO:0007669"/>
    <property type="project" value="TreeGrafter"/>
</dbReference>
<dbReference type="InterPro" id="IPR007197">
    <property type="entry name" value="rSAM"/>
</dbReference>
<dbReference type="GO" id="GO:0051539">
    <property type="term" value="F:4 iron, 4 sulfur cluster binding"/>
    <property type="evidence" value="ECO:0007669"/>
    <property type="project" value="UniProtKB-KW"/>
</dbReference>
<sequence length="169" mass="19158">MDVLQVAGFLDNSLVNGKGLRAVLFLSGCHHNCKGCHNKAMQDFCYGEKVCIQEILLRIKNNMPLIKGVTFSGGEPFEQADTLYKLAWAVKSEGLNIWCYTGYTLEYILDNLNNKGWRELISSIDVLVDGRFEEEKAAKDLRYRGSSNQRIIDVKESLKNNNITIYNVD</sequence>
<protein>
    <recommendedName>
        <fullName evidence="4 12">Anaerobic ribonucleoside-triphosphate reductase-activating protein</fullName>
        <ecNumber evidence="12">1.97.1.-</ecNumber>
    </recommendedName>
</protein>
<dbReference type="SFLD" id="SFLDS00029">
    <property type="entry name" value="Radical_SAM"/>
    <property type="match status" value="1"/>
</dbReference>
<dbReference type="GO" id="GO:0046872">
    <property type="term" value="F:metal ion binding"/>
    <property type="evidence" value="ECO:0007669"/>
    <property type="project" value="UniProtKB-KW"/>
</dbReference>
<keyword evidence="13" id="KW-0670">Pyruvate</keyword>
<dbReference type="PANTHER" id="PTHR30352">
    <property type="entry name" value="PYRUVATE FORMATE-LYASE-ACTIVATING ENZYME"/>
    <property type="match status" value="1"/>
</dbReference>
<proteinExistence type="inferred from homology"/>
<keyword evidence="10" id="KW-0411">Iron-sulfur</keyword>
<evidence type="ECO:0000256" key="1">
    <source>
        <dbReference type="ARBA" id="ARBA00001966"/>
    </source>
</evidence>
<comment type="catalytic activity">
    <reaction evidence="11">
        <text>glycyl-[protein] + reduced [flavodoxin] + S-adenosyl-L-methionine = glycin-2-yl radical-[protein] + semiquinone [flavodoxin] + 5'-deoxyadenosine + L-methionine + H(+)</text>
        <dbReference type="Rhea" id="RHEA:61976"/>
        <dbReference type="Rhea" id="RHEA-COMP:10622"/>
        <dbReference type="Rhea" id="RHEA-COMP:14480"/>
        <dbReference type="Rhea" id="RHEA-COMP:15993"/>
        <dbReference type="Rhea" id="RHEA-COMP:15994"/>
        <dbReference type="ChEBI" id="CHEBI:15378"/>
        <dbReference type="ChEBI" id="CHEBI:17319"/>
        <dbReference type="ChEBI" id="CHEBI:29947"/>
        <dbReference type="ChEBI" id="CHEBI:32722"/>
        <dbReference type="ChEBI" id="CHEBI:57618"/>
        <dbReference type="ChEBI" id="CHEBI:57844"/>
        <dbReference type="ChEBI" id="CHEBI:59789"/>
        <dbReference type="ChEBI" id="CHEBI:140311"/>
    </reaction>
</comment>
<keyword evidence="14" id="KW-1185">Reference proteome</keyword>
<comment type="cofactor">
    <cofactor evidence="1">
        <name>[4Fe-4S] cluster</name>
        <dbReference type="ChEBI" id="CHEBI:49883"/>
    </cofactor>
</comment>
<dbReference type="PROSITE" id="PS01087">
    <property type="entry name" value="RADICAL_ACTIVATING"/>
    <property type="match status" value="1"/>
</dbReference>
<gene>
    <name evidence="13" type="primary">pflA_1</name>
    <name evidence="13" type="ORF">CLLI_00390</name>
</gene>
<evidence type="ECO:0000256" key="6">
    <source>
        <dbReference type="ARBA" id="ARBA00022691"/>
    </source>
</evidence>
<dbReference type="EMBL" id="PVXO01000002">
    <property type="protein sequence ID" value="PRR80854.1"/>
    <property type="molecule type" value="Genomic_DNA"/>
</dbReference>
<dbReference type="SFLD" id="SFLDG01066">
    <property type="entry name" value="organic_radical-activating_enz"/>
    <property type="match status" value="1"/>
</dbReference>
<dbReference type="SUPFAM" id="SSF102114">
    <property type="entry name" value="Radical SAM enzymes"/>
    <property type="match status" value="1"/>
</dbReference>
<keyword evidence="5" id="KW-0004">4Fe-4S</keyword>
<dbReference type="AlphaFoldDB" id="A0A2T0BAF0"/>
<dbReference type="SFLD" id="SFLDG01063">
    <property type="entry name" value="activating_enzymes__group_1"/>
    <property type="match status" value="1"/>
</dbReference>
<evidence type="ECO:0000256" key="10">
    <source>
        <dbReference type="ARBA" id="ARBA00023014"/>
    </source>
</evidence>
<comment type="caution">
    <text evidence="13">The sequence shown here is derived from an EMBL/GenBank/DDBJ whole genome shotgun (WGS) entry which is preliminary data.</text>
</comment>
<keyword evidence="6" id="KW-0949">S-adenosyl-L-methionine</keyword>
<evidence type="ECO:0000313" key="14">
    <source>
        <dbReference type="Proteomes" id="UP000239706"/>
    </source>
</evidence>
<dbReference type="OrthoDB" id="9782387at2"/>
<comment type="function">
    <text evidence="2 12">Activation of anaerobic ribonucleoside-triphosphate reductase under anaerobic conditions by generation of an organic free radical, using S-adenosylmethionine and reduced flavodoxin as cosubstrates to produce 5'-deoxy-adenosine.</text>
</comment>